<dbReference type="EMBL" id="SLXM01000006">
    <property type="protein sequence ID" value="TCP24257.1"/>
    <property type="molecule type" value="Genomic_DNA"/>
</dbReference>
<comment type="function">
    <text evidence="8">Required for the formation of a threonylcarbamoyl group on adenosine at position 37 (t(6)A37) in tRNAs that read codons beginning with adenine. Is involved in the transfer of the threonylcarbamoyl moiety of threonylcarbamoyl-AMP (TC-AMP) to the N6 group of A37, together with TsaE and TsaB. TsaD likely plays a direct catalytic role in this reaction.</text>
</comment>
<dbReference type="PANTHER" id="PTHR11735:SF6">
    <property type="entry name" value="TRNA N6-ADENOSINE THREONYLCARBAMOYLTRANSFERASE, MITOCHONDRIAL"/>
    <property type="match status" value="1"/>
</dbReference>
<dbReference type="EC" id="2.3.1.234" evidence="8"/>
<keyword evidence="3 8" id="KW-0819">tRNA processing</keyword>
<evidence type="ECO:0000313" key="11">
    <source>
        <dbReference type="Proteomes" id="UP000294564"/>
    </source>
</evidence>
<sequence>MDIFAFQNLIELEKKEVYILGIESSCDDTSAAVLRNNEVLSNVIANQDVHTKYGGVVPELASRAHQQNIVPVVQQAIERAGITKEQLSAIAFTRGPGLMGSLLVGTSFAKSLALGLNIPLIDVNHMQAHILAHFIKEEGCNIPPFPFICLTISGGHTQIVKITNHFEMEILGETIDDAVGEAYDKSAKILGLPYPGGPLVDKYAQQGNAKAFSFTQPKVGDLEFSFSGLKTQILYFIQKNTKENPNFIEENLYDICASIQHTIVEILMKKIKNAVKQTGIKEIAIAGGVSANSEIRKRLQEADKHWGWNTYIPKFQYTTDNAAMIAIAGYLKFLNKDYADIGIAAKARLKVTE</sequence>
<dbReference type="InterPro" id="IPR043129">
    <property type="entry name" value="ATPase_NBD"/>
</dbReference>
<dbReference type="Gene3D" id="3.30.420.40">
    <property type="match status" value="2"/>
</dbReference>
<feature type="domain" description="Gcp-like" evidence="9">
    <location>
        <begin position="38"/>
        <end position="326"/>
    </location>
</feature>
<dbReference type="InterPro" id="IPR017861">
    <property type="entry name" value="KAE1/TsaD"/>
</dbReference>
<dbReference type="GO" id="GO:0061711">
    <property type="term" value="F:tRNA N(6)-L-threonylcarbamoyladenine synthase activity"/>
    <property type="evidence" value="ECO:0007669"/>
    <property type="project" value="UniProtKB-EC"/>
</dbReference>
<gene>
    <name evidence="8" type="primary">tsaD</name>
    <name evidence="10" type="ORF">EV195_10659</name>
</gene>
<dbReference type="InterPro" id="IPR000905">
    <property type="entry name" value="Gcp-like_dom"/>
</dbReference>
<organism evidence="10 11">
    <name type="scientific">Tenacibaculum skagerrakense</name>
    <dbReference type="NCBI Taxonomy" id="186571"/>
    <lineage>
        <taxon>Bacteria</taxon>
        <taxon>Pseudomonadati</taxon>
        <taxon>Bacteroidota</taxon>
        <taxon>Flavobacteriia</taxon>
        <taxon>Flavobacteriales</taxon>
        <taxon>Flavobacteriaceae</taxon>
        <taxon>Tenacibaculum</taxon>
    </lineage>
</organism>
<dbReference type="NCBIfam" id="TIGR03723">
    <property type="entry name" value="T6A_TsaD_YgjD"/>
    <property type="match status" value="1"/>
</dbReference>
<keyword evidence="6 8" id="KW-0012">Acyltransferase</keyword>
<dbReference type="PROSITE" id="PS01016">
    <property type="entry name" value="GLYCOPROTEASE"/>
    <property type="match status" value="1"/>
</dbReference>
<dbReference type="AlphaFoldDB" id="A0A4R2NR36"/>
<feature type="binding site" evidence="8">
    <location>
        <position position="320"/>
    </location>
    <ligand>
        <name>Fe cation</name>
        <dbReference type="ChEBI" id="CHEBI:24875"/>
    </ligand>
</feature>
<evidence type="ECO:0000256" key="2">
    <source>
        <dbReference type="ARBA" id="ARBA00022679"/>
    </source>
</evidence>
<feature type="binding site" evidence="8">
    <location>
        <position position="197"/>
    </location>
    <ligand>
        <name>substrate</name>
    </ligand>
</feature>
<comment type="cofactor">
    <cofactor evidence="8">
        <name>Fe(2+)</name>
        <dbReference type="ChEBI" id="CHEBI:29033"/>
    </cofactor>
    <text evidence="8">Binds 1 Fe(2+) ion per subunit.</text>
</comment>
<keyword evidence="4 8" id="KW-0479">Metal-binding</keyword>
<feature type="binding site" evidence="8">
    <location>
        <position position="184"/>
    </location>
    <ligand>
        <name>substrate</name>
    </ligand>
</feature>
<dbReference type="OrthoDB" id="9806197at2"/>
<keyword evidence="11" id="KW-1185">Reference proteome</keyword>
<evidence type="ECO:0000256" key="4">
    <source>
        <dbReference type="ARBA" id="ARBA00022723"/>
    </source>
</evidence>
<dbReference type="FunFam" id="3.30.420.40:FF:000040">
    <property type="entry name" value="tRNA N6-adenosine threonylcarbamoyltransferase"/>
    <property type="match status" value="1"/>
</dbReference>
<comment type="catalytic activity">
    <reaction evidence="7 8">
        <text>L-threonylcarbamoyladenylate + adenosine(37) in tRNA = N(6)-L-threonylcarbamoyladenosine(37) in tRNA + AMP + H(+)</text>
        <dbReference type="Rhea" id="RHEA:37059"/>
        <dbReference type="Rhea" id="RHEA-COMP:10162"/>
        <dbReference type="Rhea" id="RHEA-COMP:10163"/>
        <dbReference type="ChEBI" id="CHEBI:15378"/>
        <dbReference type="ChEBI" id="CHEBI:73682"/>
        <dbReference type="ChEBI" id="CHEBI:74411"/>
        <dbReference type="ChEBI" id="CHEBI:74418"/>
        <dbReference type="ChEBI" id="CHEBI:456215"/>
        <dbReference type="EC" id="2.3.1.234"/>
    </reaction>
</comment>
<name>A0A4R2NR36_9FLAO</name>
<comment type="subcellular location">
    <subcellularLocation>
        <location evidence="8">Cytoplasm</location>
    </subcellularLocation>
</comment>
<dbReference type="SUPFAM" id="SSF53067">
    <property type="entry name" value="Actin-like ATPase domain"/>
    <property type="match status" value="1"/>
</dbReference>
<feature type="binding site" evidence="8">
    <location>
        <position position="201"/>
    </location>
    <ligand>
        <name>substrate</name>
    </ligand>
</feature>
<evidence type="ECO:0000256" key="1">
    <source>
        <dbReference type="ARBA" id="ARBA00022490"/>
    </source>
</evidence>
<feature type="binding site" evidence="8">
    <location>
        <position position="292"/>
    </location>
    <ligand>
        <name>substrate</name>
    </ligand>
</feature>
<dbReference type="Pfam" id="PF00814">
    <property type="entry name" value="TsaD"/>
    <property type="match status" value="1"/>
</dbReference>
<keyword evidence="2 8" id="KW-0808">Transferase</keyword>
<evidence type="ECO:0000256" key="3">
    <source>
        <dbReference type="ARBA" id="ARBA00022694"/>
    </source>
</evidence>
<feature type="binding site" evidence="8">
    <location>
        <begin position="151"/>
        <end position="155"/>
    </location>
    <ligand>
        <name>substrate</name>
    </ligand>
</feature>
<evidence type="ECO:0000256" key="5">
    <source>
        <dbReference type="ARBA" id="ARBA00023004"/>
    </source>
</evidence>
<dbReference type="InterPro" id="IPR022450">
    <property type="entry name" value="TsaD"/>
</dbReference>
<dbReference type="CDD" id="cd24133">
    <property type="entry name" value="ASKHA_NBD_TsaD_bac"/>
    <property type="match status" value="1"/>
</dbReference>
<comment type="similarity">
    <text evidence="8">Belongs to the KAE1 / TsaD family.</text>
</comment>
<dbReference type="Proteomes" id="UP000294564">
    <property type="component" value="Unassembled WGS sequence"/>
</dbReference>
<dbReference type="InterPro" id="IPR017860">
    <property type="entry name" value="Peptidase_M22_CS"/>
</dbReference>
<dbReference type="RefSeq" id="WP_132794937.1">
    <property type="nucleotide sequence ID" value="NZ_SLXM01000006.1"/>
</dbReference>
<feature type="binding site" evidence="8">
    <location>
        <position position="129"/>
    </location>
    <ligand>
        <name>Fe cation</name>
        <dbReference type="ChEBI" id="CHEBI:24875"/>
    </ligand>
</feature>
<accession>A0A4R2NR36</accession>
<feature type="binding site" evidence="8">
    <location>
        <position position="125"/>
    </location>
    <ligand>
        <name>Fe cation</name>
        <dbReference type="ChEBI" id="CHEBI:24875"/>
    </ligand>
</feature>
<protein>
    <recommendedName>
        <fullName evidence="8">tRNA N6-adenosine threonylcarbamoyltransferase</fullName>
        <ecNumber evidence="8">2.3.1.234</ecNumber>
    </recommendedName>
    <alternativeName>
        <fullName evidence="8">N6-L-threonylcarbamoyladenine synthase</fullName>
        <shortName evidence="8">t(6)A synthase</shortName>
    </alternativeName>
    <alternativeName>
        <fullName evidence="8">t(6)A37 threonylcarbamoyladenosine biosynthesis protein TsaD</fullName>
    </alternativeName>
    <alternativeName>
        <fullName evidence="8">tRNA threonylcarbamoyladenosine biosynthesis protein TsaD</fullName>
    </alternativeName>
</protein>
<evidence type="ECO:0000256" key="6">
    <source>
        <dbReference type="ARBA" id="ARBA00023315"/>
    </source>
</evidence>
<keyword evidence="5 8" id="KW-0408">Iron</keyword>
<dbReference type="GO" id="GO:0005737">
    <property type="term" value="C:cytoplasm"/>
    <property type="evidence" value="ECO:0007669"/>
    <property type="project" value="UniProtKB-SubCell"/>
</dbReference>
<dbReference type="NCBIfam" id="TIGR00329">
    <property type="entry name" value="gcp_kae1"/>
    <property type="match status" value="1"/>
</dbReference>
<evidence type="ECO:0000256" key="7">
    <source>
        <dbReference type="ARBA" id="ARBA00048117"/>
    </source>
</evidence>
<dbReference type="GO" id="GO:0005506">
    <property type="term" value="F:iron ion binding"/>
    <property type="evidence" value="ECO:0007669"/>
    <property type="project" value="UniProtKB-UniRule"/>
</dbReference>
<evidence type="ECO:0000313" key="10">
    <source>
        <dbReference type="EMBL" id="TCP24257.1"/>
    </source>
</evidence>
<dbReference type="FunFam" id="3.30.420.40:FF:000012">
    <property type="entry name" value="tRNA N6-adenosine threonylcarbamoyltransferase"/>
    <property type="match status" value="1"/>
</dbReference>
<evidence type="ECO:0000259" key="9">
    <source>
        <dbReference type="Pfam" id="PF00814"/>
    </source>
</evidence>
<evidence type="ECO:0000256" key="8">
    <source>
        <dbReference type="HAMAP-Rule" id="MF_01445"/>
    </source>
</evidence>
<dbReference type="PRINTS" id="PR00789">
    <property type="entry name" value="OSIALOPTASE"/>
</dbReference>
<proteinExistence type="inferred from homology"/>
<dbReference type="GO" id="GO:0002949">
    <property type="term" value="P:tRNA threonylcarbamoyladenosine modification"/>
    <property type="evidence" value="ECO:0007669"/>
    <property type="project" value="UniProtKB-UniRule"/>
</dbReference>
<dbReference type="PANTHER" id="PTHR11735">
    <property type="entry name" value="TRNA N6-ADENOSINE THREONYLCARBAMOYLTRANSFERASE"/>
    <property type="match status" value="1"/>
</dbReference>
<dbReference type="HAMAP" id="MF_01445">
    <property type="entry name" value="TsaD"/>
    <property type="match status" value="1"/>
</dbReference>
<reference evidence="10 11" key="1">
    <citation type="submission" date="2019-03" db="EMBL/GenBank/DDBJ databases">
        <title>Genomic Encyclopedia of Type Strains, Phase IV (KMG-IV): sequencing the most valuable type-strain genomes for metagenomic binning, comparative biology and taxonomic classification.</title>
        <authorList>
            <person name="Goeker M."/>
        </authorList>
    </citation>
    <scope>NUCLEOTIDE SEQUENCE [LARGE SCALE GENOMIC DNA]</scope>
    <source>
        <strain evidence="10 11">DSM 14836</strain>
    </source>
</reference>
<keyword evidence="1 8" id="KW-0963">Cytoplasm</keyword>
<comment type="caution">
    <text evidence="10">The sequence shown here is derived from an EMBL/GenBank/DDBJ whole genome shotgun (WGS) entry which is preliminary data.</text>
</comment>